<evidence type="ECO:0000313" key="3">
    <source>
        <dbReference type="Proteomes" id="UP000230214"/>
    </source>
</evidence>
<organism evidence="2 3">
    <name type="scientific">candidate division WWE3 bacterium CG10_big_fil_rev_8_21_14_0_10_32_10</name>
    <dbReference type="NCBI Taxonomy" id="1975090"/>
    <lineage>
        <taxon>Bacteria</taxon>
        <taxon>Katanobacteria</taxon>
    </lineage>
</organism>
<dbReference type="EMBL" id="PCXU01000025">
    <property type="protein sequence ID" value="PIR43388.1"/>
    <property type="molecule type" value="Genomic_DNA"/>
</dbReference>
<accession>A0A2H0RA43</accession>
<sequence>MVIKMNDSQINTIEDIKKFINSSTKVDFKRLSAKGSYPWVENVLVKYEYAFLTKVDKGVVKEYIKKATGYSRSQVTRLVTCYIKTGHVKIRASVKKHKFKKKYTNHDIDLVAQVASLHNNPNGMALKALLHRAYEVFGDIRFKTIMNISVSYLYVIMKTTTFIKTAGSFEKTKPAVVNIGERRKPNPCGKPGYLRVDSIHQGDLYGVKGVYHIDIVDEVTQWQFVVAVPEINQKCIAEVLKQLMDMYPFVIHEIHSDNGSEYINHLVSKTLTNLLIKMTKNRARHANDNAQCESKHNVVRNWIGYIFIDKGEYEKLNTFYIKFDEYLNYHRCCLFSEDVEDKKKKGKIAKRYYQKNCMTPYTKLKSVPNWQQYLKEGITAKRLELVEKRCTDIEMAEEVQKELNRMYKVIKPVVTVASSSGSFID</sequence>
<evidence type="ECO:0000313" key="2">
    <source>
        <dbReference type="EMBL" id="PIR43388.1"/>
    </source>
</evidence>
<dbReference type="Gene3D" id="3.30.420.10">
    <property type="entry name" value="Ribonuclease H-like superfamily/Ribonuclease H"/>
    <property type="match status" value="1"/>
</dbReference>
<dbReference type="InterPro" id="IPR001584">
    <property type="entry name" value="Integrase_cat-core"/>
</dbReference>
<dbReference type="InterPro" id="IPR012337">
    <property type="entry name" value="RNaseH-like_sf"/>
</dbReference>
<dbReference type="AlphaFoldDB" id="A0A2H0RA43"/>
<dbReference type="InterPro" id="IPR036397">
    <property type="entry name" value="RNaseH_sf"/>
</dbReference>
<dbReference type="GO" id="GO:0015074">
    <property type="term" value="P:DNA integration"/>
    <property type="evidence" value="ECO:0007669"/>
    <property type="project" value="InterPro"/>
</dbReference>
<evidence type="ECO:0000259" key="1">
    <source>
        <dbReference type="PROSITE" id="PS50994"/>
    </source>
</evidence>
<feature type="domain" description="Integrase catalytic" evidence="1">
    <location>
        <begin position="183"/>
        <end position="352"/>
    </location>
</feature>
<proteinExistence type="predicted"/>
<reference evidence="2 3" key="1">
    <citation type="submission" date="2017-09" db="EMBL/GenBank/DDBJ databases">
        <title>Depth-based differentiation of microbial function through sediment-hosted aquifers and enrichment of novel symbionts in the deep terrestrial subsurface.</title>
        <authorList>
            <person name="Probst A.J."/>
            <person name="Ladd B."/>
            <person name="Jarett J.K."/>
            <person name="Geller-Mcgrath D.E."/>
            <person name="Sieber C.M."/>
            <person name="Emerson J.B."/>
            <person name="Anantharaman K."/>
            <person name="Thomas B.C."/>
            <person name="Malmstrom R."/>
            <person name="Stieglmeier M."/>
            <person name="Klingl A."/>
            <person name="Woyke T."/>
            <person name="Ryan C.M."/>
            <person name="Banfield J.F."/>
        </authorList>
    </citation>
    <scope>NUCLEOTIDE SEQUENCE [LARGE SCALE GENOMIC DNA]</scope>
    <source>
        <strain evidence="2">CG10_big_fil_rev_8_21_14_0_10_32_10</strain>
    </source>
</reference>
<dbReference type="SUPFAM" id="SSF53098">
    <property type="entry name" value="Ribonuclease H-like"/>
    <property type="match status" value="1"/>
</dbReference>
<dbReference type="PROSITE" id="PS50994">
    <property type="entry name" value="INTEGRASE"/>
    <property type="match status" value="1"/>
</dbReference>
<dbReference type="GO" id="GO:0003676">
    <property type="term" value="F:nucleic acid binding"/>
    <property type="evidence" value="ECO:0007669"/>
    <property type="project" value="InterPro"/>
</dbReference>
<gene>
    <name evidence="2" type="ORF">COV24_03005</name>
</gene>
<comment type="caution">
    <text evidence="2">The sequence shown here is derived from an EMBL/GenBank/DDBJ whole genome shotgun (WGS) entry which is preliminary data.</text>
</comment>
<name>A0A2H0RA43_UNCKA</name>
<dbReference type="Proteomes" id="UP000230214">
    <property type="component" value="Unassembled WGS sequence"/>
</dbReference>
<protein>
    <submittedName>
        <fullName evidence="2">Integrase</fullName>
    </submittedName>
</protein>